<keyword evidence="3" id="KW-0808">Transferase</keyword>
<reference evidence="3 4" key="1">
    <citation type="submission" date="2023-03" db="EMBL/GenBank/DDBJ databases">
        <authorList>
            <person name="Kaur S."/>
            <person name="Espinosa-Saiz D."/>
            <person name="Velazquez E."/>
            <person name="Menendez E."/>
            <person name="diCenzo G.C."/>
        </authorList>
    </citation>
    <scope>NUCLEOTIDE SEQUENCE [LARGE SCALE GENOMIC DNA]</scope>
    <source>
        <strain evidence="3 4">LMG 27395</strain>
    </source>
</reference>
<dbReference type="Proteomes" id="UP001235547">
    <property type="component" value="Chromosome 2"/>
</dbReference>
<dbReference type="RefSeq" id="WP_280731819.1">
    <property type="nucleotide sequence ID" value="NZ_CP120367.1"/>
</dbReference>
<dbReference type="SUPFAM" id="SSF53756">
    <property type="entry name" value="UDP-Glycosyltransferase/glycogen phosphorylase"/>
    <property type="match status" value="1"/>
</dbReference>
<feature type="domain" description="Glycosyltransferase subfamily 4-like N-terminal" evidence="2">
    <location>
        <begin position="22"/>
        <end position="210"/>
    </location>
</feature>
<gene>
    <name evidence="3" type="ORF">PYH38_000426</name>
</gene>
<organism evidence="3 4">
    <name type="scientific">Sinorhizobium numidicum</name>
    <dbReference type="NCBI Taxonomy" id="680248"/>
    <lineage>
        <taxon>Bacteria</taxon>
        <taxon>Pseudomonadati</taxon>
        <taxon>Pseudomonadota</taxon>
        <taxon>Alphaproteobacteria</taxon>
        <taxon>Hyphomicrobiales</taxon>
        <taxon>Rhizobiaceae</taxon>
        <taxon>Sinorhizobium/Ensifer group</taxon>
        <taxon>Sinorhizobium</taxon>
    </lineage>
</organism>
<evidence type="ECO:0000259" key="2">
    <source>
        <dbReference type="Pfam" id="PF13439"/>
    </source>
</evidence>
<evidence type="ECO:0000313" key="4">
    <source>
        <dbReference type="Proteomes" id="UP001235547"/>
    </source>
</evidence>
<dbReference type="EMBL" id="CP120370">
    <property type="protein sequence ID" value="WEX81084.1"/>
    <property type="molecule type" value="Genomic_DNA"/>
</dbReference>
<accession>A0ABY8CR40</accession>
<proteinExistence type="predicted"/>
<sequence>MKEFKNAKHIALVIRQLGGRSGGAERIYCELANVLIESGYRVTCLHFDTKDTPPFYPISPKAELINLYGKTNTKKQRRAMLTQRLPFVSTDAKNRALWDQKNDFFLSQLREYFLFAKPVLAISLMPPANTVTLLAAAGTSVKVVATNHNVPKEDYESPHRWDPNPVDRKLRRDVLDYAAAIHVLFPSFGDWFPAHLKERVVAIPNYVSPEFARRPKAVRDKLILAVGRLAEVKNYTQLLRSWATLANDFPDWKVIVYGTGPQQRELKEEIVKLGLTKSFELGGHRSDLGREYDRAAIFCHPAHFEGFGLSPAEALHMSVPVVSYADCPGVNQFVKDGYNGLAVERNGGDDGLAKALRRLMEDQTLRESLSRNAPESVSEFTLDRYRANWVNLIETLTERAN</sequence>
<evidence type="ECO:0000259" key="1">
    <source>
        <dbReference type="Pfam" id="PF00534"/>
    </source>
</evidence>
<name>A0ABY8CR40_9HYPH</name>
<dbReference type="PANTHER" id="PTHR12526">
    <property type="entry name" value="GLYCOSYLTRANSFERASE"/>
    <property type="match status" value="1"/>
</dbReference>
<dbReference type="Pfam" id="PF00534">
    <property type="entry name" value="Glycos_transf_1"/>
    <property type="match status" value="1"/>
</dbReference>
<dbReference type="InterPro" id="IPR001296">
    <property type="entry name" value="Glyco_trans_1"/>
</dbReference>
<dbReference type="GO" id="GO:0016757">
    <property type="term" value="F:glycosyltransferase activity"/>
    <property type="evidence" value="ECO:0007669"/>
    <property type="project" value="UniProtKB-KW"/>
</dbReference>
<dbReference type="Gene3D" id="3.40.50.2000">
    <property type="entry name" value="Glycogen Phosphorylase B"/>
    <property type="match status" value="2"/>
</dbReference>
<keyword evidence="3" id="KW-0328">Glycosyltransferase</keyword>
<dbReference type="InterPro" id="IPR028098">
    <property type="entry name" value="Glyco_trans_4-like_N"/>
</dbReference>
<feature type="domain" description="Glycosyl transferase family 1" evidence="1">
    <location>
        <begin position="213"/>
        <end position="375"/>
    </location>
</feature>
<dbReference type="EC" id="2.4.-.-" evidence="3"/>
<evidence type="ECO:0000313" key="3">
    <source>
        <dbReference type="EMBL" id="WEX81084.1"/>
    </source>
</evidence>
<dbReference type="Pfam" id="PF13439">
    <property type="entry name" value="Glyco_transf_4"/>
    <property type="match status" value="1"/>
</dbReference>
<protein>
    <submittedName>
        <fullName evidence="3">Glycosyltransferase</fullName>
        <ecNumber evidence="3">2.4.-.-</ecNumber>
    </submittedName>
</protein>
<keyword evidence="4" id="KW-1185">Reference proteome</keyword>